<protein>
    <submittedName>
        <fullName evidence="2">Uncharacterized protein</fullName>
    </submittedName>
</protein>
<name>A0ABP1C6U2_9GAMM</name>
<sequence length="537" mass="56145">MATMIKGWAPVFWGTWLLLSSKADALALMPSAATASDFTITVDLLAGAAAERSASDRHSLGREGVVLVTPPTSVQAATTVALVGYSSLFDASGDGGFAGHQARAAAALQVAPLSSRPASGPVPLVALHSTTATAAAAATPQPLFAKALAYSQGVASGITLHPSPAPGTEAFDPSLAVTWHVDQLALDSSPHTAFAYLRDTVEIVQQGAHGIHHATVGFTVAFDNGRPLFSYLEAPGDNGIRAWFGEYVQAREQAIAVLPNAPGIDLTLPVPGPLDGTQLAIRYTHLELAQEAPPRAVIQTGAAAGFTPGHSGPAPEAHWNPATGTLTFDSIPLTTFTEPGSAGDPLHGGSLEIGPFRMLGTVDGRTYFEGDTLSLWGRDGTLVLRASLPTLVFENALKPLQGFDLFAPLLYVMEAEPGISPWLDAFLQAYRPELPAIPELFIGLEPSFTTPAPWTSHFDVPVTALLSYAGAPKATSPRGQIPAPGTLALLLPFLWRLRLAGKPRRCAGATPRALRHGSSRAGRRFAPGNGYEGNPIK</sequence>
<dbReference type="EMBL" id="OZ026884">
    <property type="protein sequence ID" value="CAL1239941.1"/>
    <property type="molecule type" value="Genomic_DNA"/>
</dbReference>
<dbReference type="Proteomes" id="UP001497493">
    <property type="component" value="Chromosome"/>
</dbReference>
<evidence type="ECO:0000313" key="3">
    <source>
        <dbReference type="Proteomes" id="UP001497493"/>
    </source>
</evidence>
<accession>A0ABP1C6U2</accession>
<dbReference type="RefSeq" id="WP_348759463.1">
    <property type="nucleotide sequence ID" value="NZ_OZ026884.1"/>
</dbReference>
<feature type="compositionally biased region" description="Basic residues" evidence="1">
    <location>
        <begin position="513"/>
        <end position="523"/>
    </location>
</feature>
<organism evidence="2 3">
    <name type="scientific">Candidatus Methylocalor cossyra</name>
    <dbReference type="NCBI Taxonomy" id="3108543"/>
    <lineage>
        <taxon>Bacteria</taxon>
        <taxon>Pseudomonadati</taxon>
        <taxon>Pseudomonadota</taxon>
        <taxon>Gammaproteobacteria</taxon>
        <taxon>Methylococcales</taxon>
        <taxon>Methylococcaceae</taxon>
        <taxon>Candidatus Methylocalor</taxon>
    </lineage>
</organism>
<feature type="region of interest" description="Disordered" evidence="1">
    <location>
        <begin position="508"/>
        <end position="537"/>
    </location>
</feature>
<reference evidence="2 3" key="1">
    <citation type="submission" date="2024-04" db="EMBL/GenBank/DDBJ databases">
        <authorList>
            <person name="Cremers G."/>
        </authorList>
    </citation>
    <scope>NUCLEOTIDE SEQUENCE [LARGE SCALE GENOMIC DNA]</scope>
    <source>
        <strain evidence="2">MeCH1-AG</strain>
    </source>
</reference>
<keyword evidence="3" id="KW-1185">Reference proteome</keyword>
<evidence type="ECO:0000256" key="1">
    <source>
        <dbReference type="SAM" id="MobiDB-lite"/>
    </source>
</evidence>
<evidence type="ECO:0000313" key="2">
    <source>
        <dbReference type="EMBL" id="CAL1239941.1"/>
    </source>
</evidence>
<proteinExistence type="predicted"/>
<gene>
    <name evidence="2" type="ORF">MECH1_V1_1165</name>
</gene>